<evidence type="ECO:0000259" key="7">
    <source>
        <dbReference type="Pfam" id="PF08546"/>
    </source>
</evidence>
<evidence type="ECO:0000256" key="3">
    <source>
        <dbReference type="ARBA" id="ARBA00022857"/>
    </source>
</evidence>
<dbReference type="GO" id="GO:0050661">
    <property type="term" value="F:NADP binding"/>
    <property type="evidence" value="ECO:0007669"/>
    <property type="project" value="TreeGrafter"/>
</dbReference>
<sequence>MASSPIHIVGLGSIGTFIAHSLRSLPTRPPVTLILHRAGLYDQYVAREGKLRVQIGESGPSTDQGGFGVELLGKDLAQQATDPIRCLVVTVKASATIAALRSIQHRLNRQSTICLLQNGLGQVEQLNEQLFPNPHTRPTYISGIMRLGVYLRSPFDAVLAGMTGSVTVGTVGGDANSSAEPAPSPSSSTRYLLDRLTESSILQCTESAWADLFQAQLLKLSANCVINPLTALLDVRNGALLNNLEVLPLQRQLLQEVSRVFQRLPALQDRPDAQQQFSFPSLEASLISVIQQTASNSSSMREDLRKGRATEIDFINGWVVQQGESLGVDCPANRTLRQLIRAKSNSAGTEGLAPL</sequence>
<keyword evidence="4" id="KW-0560">Oxidoreductase</keyword>
<organism evidence="8 9">
    <name type="scientific">Aspergillus homomorphus (strain CBS 101889)</name>
    <dbReference type="NCBI Taxonomy" id="1450537"/>
    <lineage>
        <taxon>Eukaryota</taxon>
        <taxon>Fungi</taxon>
        <taxon>Dikarya</taxon>
        <taxon>Ascomycota</taxon>
        <taxon>Pezizomycotina</taxon>
        <taxon>Eurotiomycetes</taxon>
        <taxon>Eurotiomycetidae</taxon>
        <taxon>Eurotiales</taxon>
        <taxon>Aspergillaceae</taxon>
        <taxon>Aspergillus</taxon>
        <taxon>Aspergillus subgen. Circumdati</taxon>
    </lineage>
</organism>
<dbReference type="InterPro" id="IPR008927">
    <property type="entry name" value="6-PGluconate_DH-like_C_sf"/>
</dbReference>
<feature type="domain" description="Ketopantoate reductase C-terminal" evidence="7">
    <location>
        <begin position="212"/>
        <end position="343"/>
    </location>
</feature>
<evidence type="ECO:0000313" key="8">
    <source>
        <dbReference type="EMBL" id="RAL13113.1"/>
    </source>
</evidence>
<dbReference type="EMBL" id="KZ824280">
    <property type="protein sequence ID" value="RAL13113.1"/>
    <property type="molecule type" value="Genomic_DNA"/>
</dbReference>
<dbReference type="InterPro" id="IPR013328">
    <property type="entry name" value="6PGD_dom2"/>
</dbReference>
<dbReference type="EC" id="1.1.1.169" evidence="2"/>
<comment type="similarity">
    <text evidence="1">Belongs to the ketopantoate reductase family.</text>
</comment>
<dbReference type="GO" id="GO:0005739">
    <property type="term" value="C:mitochondrion"/>
    <property type="evidence" value="ECO:0007669"/>
    <property type="project" value="TreeGrafter"/>
</dbReference>
<dbReference type="Proteomes" id="UP000248961">
    <property type="component" value="Unassembled WGS sequence"/>
</dbReference>
<gene>
    <name evidence="8" type="ORF">BO97DRAFT_43968</name>
</gene>
<dbReference type="InterPro" id="IPR013752">
    <property type="entry name" value="KPA_reductase"/>
</dbReference>
<evidence type="ECO:0000259" key="6">
    <source>
        <dbReference type="Pfam" id="PF02558"/>
    </source>
</evidence>
<protein>
    <recommendedName>
        <fullName evidence="2">2-dehydropantoate 2-reductase</fullName>
        <ecNumber evidence="2">1.1.1.169</ecNumber>
    </recommendedName>
    <alternativeName>
        <fullName evidence="5">Ketopantoate reductase</fullName>
    </alternativeName>
</protein>
<accession>A0A395I0F7</accession>
<dbReference type="OrthoDB" id="73846at2759"/>
<dbReference type="InterPro" id="IPR036291">
    <property type="entry name" value="NAD(P)-bd_dom_sf"/>
</dbReference>
<dbReference type="Gene3D" id="1.10.1040.10">
    <property type="entry name" value="N-(1-d-carboxylethyl)-l-norvaline Dehydrogenase, domain 2"/>
    <property type="match status" value="1"/>
</dbReference>
<dbReference type="NCBIfam" id="TIGR00745">
    <property type="entry name" value="apbA_panE"/>
    <property type="match status" value="1"/>
</dbReference>
<dbReference type="GO" id="GO:0008677">
    <property type="term" value="F:2-dehydropantoate 2-reductase activity"/>
    <property type="evidence" value="ECO:0007669"/>
    <property type="project" value="UniProtKB-EC"/>
</dbReference>
<dbReference type="PANTHER" id="PTHR43765">
    <property type="entry name" value="2-DEHYDROPANTOATE 2-REDUCTASE-RELATED"/>
    <property type="match status" value="1"/>
</dbReference>
<evidence type="ECO:0000256" key="4">
    <source>
        <dbReference type="ARBA" id="ARBA00023002"/>
    </source>
</evidence>
<dbReference type="InterPro" id="IPR013332">
    <property type="entry name" value="KPR_N"/>
</dbReference>
<proteinExistence type="inferred from homology"/>
<dbReference type="GeneID" id="37202291"/>
<keyword evidence="3" id="KW-0521">NADP</keyword>
<dbReference type="GO" id="GO:0015940">
    <property type="term" value="P:pantothenate biosynthetic process"/>
    <property type="evidence" value="ECO:0007669"/>
    <property type="project" value="InterPro"/>
</dbReference>
<keyword evidence="9" id="KW-1185">Reference proteome</keyword>
<dbReference type="InterPro" id="IPR003710">
    <property type="entry name" value="ApbA"/>
</dbReference>
<dbReference type="AlphaFoldDB" id="A0A395I0F7"/>
<dbReference type="RefSeq" id="XP_025552267.1">
    <property type="nucleotide sequence ID" value="XM_025698002.1"/>
</dbReference>
<name>A0A395I0F7_ASPHC</name>
<dbReference type="SUPFAM" id="SSF48179">
    <property type="entry name" value="6-phosphogluconate dehydrogenase C-terminal domain-like"/>
    <property type="match status" value="1"/>
</dbReference>
<dbReference type="PANTHER" id="PTHR43765:SF2">
    <property type="entry name" value="2-DEHYDROPANTOATE 2-REDUCTASE"/>
    <property type="match status" value="1"/>
</dbReference>
<feature type="domain" description="Ketopantoate reductase N-terminal" evidence="6">
    <location>
        <begin position="6"/>
        <end position="171"/>
    </location>
</feature>
<dbReference type="STRING" id="1450537.A0A395I0F7"/>
<dbReference type="VEuPathDB" id="FungiDB:BO97DRAFT_43968"/>
<dbReference type="InterPro" id="IPR050838">
    <property type="entry name" value="Ketopantoate_reductase"/>
</dbReference>
<evidence type="ECO:0000313" key="9">
    <source>
        <dbReference type="Proteomes" id="UP000248961"/>
    </source>
</evidence>
<dbReference type="SUPFAM" id="SSF51735">
    <property type="entry name" value="NAD(P)-binding Rossmann-fold domains"/>
    <property type="match status" value="1"/>
</dbReference>
<evidence type="ECO:0000256" key="5">
    <source>
        <dbReference type="ARBA" id="ARBA00032024"/>
    </source>
</evidence>
<dbReference type="Gene3D" id="3.40.50.720">
    <property type="entry name" value="NAD(P)-binding Rossmann-like Domain"/>
    <property type="match status" value="1"/>
</dbReference>
<evidence type="ECO:0000256" key="2">
    <source>
        <dbReference type="ARBA" id="ARBA00013014"/>
    </source>
</evidence>
<dbReference type="Pfam" id="PF02558">
    <property type="entry name" value="ApbA"/>
    <property type="match status" value="1"/>
</dbReference>
<dbReference type="Pfam" id="PF08546">
    <property type="entry name" value="ApbA_C"/>
    <property type="match status" value="1"/>
</dbReference>
<evidence type="ECO:0000256" key="1">
    <source>
        <dbReference type="ARBA" id="ARBA00007870"/>
    </source>
</evidence>
<reference evidence="8 9" key="1">
    <citation type="submission" date="2018-02" db="EMBL/GenBank/DDBJ databases">
        <title>The genomes of Aspergillus section Nigri reveals drivers in fungal speciation.</title>
        <authorList>
            <consortium name="DOE Joint Genome Institute"/>
            <person name="Vesth T.C."/>
            <person name="Nybo J."/>
            <person name="Theobald S."/>
            <person name="Brandl J."/>
            <person name="Frisvad J.C."/>
            <person name="Nielsen K.F."/>
            <person name="Lyhne E.K."/>
            <person name="Kogle M.E."/>
            <person name="Kuo A."/>
            <person name="Riley R."/>
            <person name="Clum A."/>
            <person name="Nolan M."/>
            <person name="Lipzen A."/>
            <person name="Salamov A."/>
            <person name="Henrissat B."/>
            <person name="Wiebenga A."/>
            <person name="De vries R.P."/>
            <person name="Grigoriev I.V."/>
            <person name="Mortensen U.H."/>
            <person name="Andersen M.R."/>
            <person name="Baker S.E."/>
        </authorList>
    </citation>
    <scope>NUCLEOTIDE SEQUENCE [LARGE SCALE GENOMIC DNA]</scope>
    <source>
        <strain evidence="8 9">CBS 101889</strain>
    </source>
</reference>